<dbReference type="InterPro" id="IPR013325">
    <property type="entry name" value="RNA_pol_sigma_r2"/>
</dbReference>
<dbReference type="Proteomes" id="UP001623661">
    <property type="component" value="Unassembled WGS sequence"/>
</dbReference>
<evidence type="ECO:0000256" key="1">
    <source>
        <dbReference type="ARBA" id="ARBA00010641"/>
    </source>
</evidence>
<feature type="domain" description="RNA polymerase sigma factor 70 region 4 type 2" evidence="6">
    <location>
        <begin position="119"/>
        <end position="170"/>
    </location>
</feature>
<evidence type="ECO:0000259" key="6">
    <source>
        <dbReference type="Pfam" id="PF08281"/>
    </source>
</evidence>
<accession>A0ABW8TT94</accession>
<dbReference type="InterPro" id="IPR013324">
    <property type="entry name" value="RNA_pol_sigma_r3/r4-like"/>
</dbReference>
<dbReference type="InterPro" id="IPR039425">
    <property type="entry name" value="RNA_pol_sigma-70-like"/>
</dbReference>
<evidence type="ECO:0000256" key="3">
    <source>
        <dbReference type="ARBA" id="ARBA00023082"/>
    </source>
</evidence>
<evidence type="ECO:0000256" key="2">
    <source>
        <dbReference type="ARBA" id="ARBA00023015"/>
    </source>
</evidence>
<evidence type="ECO:0000313" key="8">
    <source>
        <dbReference type="Proteomes" id="UP001623661"/>
    </source>
</evidence>
<protein>
    <submittedName>
        <fullName evidence="7">RNA polymerase sigma factor</fullName>
    </submittedName>
</protein>
<dbReference type="InterPro" id="IPR007627">
    <property type="entry name" value="RNA_pol_sigma70_r2"/>
</dbReference>
<dbReference type="EMBL" id="JBJHZY010000001">
    <property type="protein sequence ID" value="MFL0267893.1"/>
    <property type="molecule type" value="Genomic_DNA"/>
</dbReference>
<organism evidence="7 8">
    <name type="scientific">Candidatus Clostridium radicumherbarum</name>
    <dbReference type="NCBI Taxonomy" id="3381662"/>
    <lineage>
        <taxon>Bacteria</taxon>
        <taxon>Bacillati</taxon>
        <taxon>Bacillota</taxon>
        <taxon>Clostridia</taxon>
        <taxon>Eubacteriales</taxon>
        <taxon>Clostridiaceae</taxon>
        <taxon>Clostridium</taxon>
    </lineage>
</organism>
<dbReference type="InterPro" id="IPR013249">
    <property type="entry name" value="RNA_pol_sigma70_r4_t2"/>
</dbReference>
<dbReference type="PANTHER" id="PTHR43133">
    <property type="entry name" value="RNA POLYMERASE ECF-TYPE SIGMA FACTO"/>
    <property type="match status" value="1"/>
</dbReference>
<dbReference type="SUPFAM" id="SSF88659">
    <property type="entry name" value="Sigma3 and sigma4 domains of RNA polymerase sigma factors"/>
    <property type="match status" value="1"/>
</dbReference>
<dbReference type="Gene3D" id="1.10.10.10">
    <property type="entry name" value="Winged helix-like DNA-binding domain superfamily/Winged helix DNA-binding domain"/>
    <property type="match status" value="1"/>
</dbReference>
<dbReference type="InterPro" id="IPR014284">
    <property type="entry name" value="RNA_pol_sigma-70_dom"/>
</dbReference>
<keyword evidence="2" id="KW-0805">Transcription regulation</keyword>
<feature type="domain" description="RNA polymerase sigma-70 region 2" evidence="5">
    <location>
        <begin position="23"/>
        <end position="90"/>
    </location>
</feature>
<dbReference type="RefSeq" id="WP_406764480.1">
    <property type="nucleotide sequence ID" value="NZ_JBJHZY010000001.1"/>
</dbReference>
<gene>
    <name evidence="7" type="ORF">ACJDUH_07240</name>
</gene>
<proteinExistence type="inferred from homology"/>
<sequence length="185" mass="21805">MEKSDTELIELVLHSDIAAMEEIYKRYVDNCLKLAFLITKDWSSAEDSVQDAFIKAFSRINTFNNERSFFPWLTKIVVNEARKSLKKSRKYVELNEDISNKNSTEFIEDKVSEYEERALILKQIANLDLKYRLPIALKYYAELSEKEIANLLLVPTSTIKSRLYIARQKLKKVLIEMESDFLYER</sequence>
<dbReference type="Pfam" id="PF08281">
    <property type="entry name" value="Sigma70_r4_2"/>
    <property type="match status" value="1"/>
</dbReference>
<dbReference type="CDD" id="cd06171">
    <property type="entry name" value="Sigma70_r4"/>
    <property type="match status" value="1"/>
</dbReference>
<reference evidence="7 8" key="1">
    <citation type="submission" date="2024-11" db="EMBL/GenBank/DDBJ databases">
        <authorList>
            <person name="Heng Y.C."/>
            <person name="Lim A.C.H."/>
            <person name="Lee J.K.Y."/>
            <person name="Kittelmann S."/>
        </authorList>
    </citation>
    <scope>NUCLEOTIDE SEQUENCE [LARGE SCALE GENOMIC DNA]</scope>
    <source>
        <strain evidence="7 8">WILCCON 0202</strain>
    </source>
</reference>
<keyword evidence="4" id="KW-0804">Transcription</keyword>
<evidence type="ECO:0000313" key="7">
    <source>
        <dbReference type="EMBL" id="MFL0267893.1"/>
    </source>
</evidence>
<comment type="similarity">
    <text evidence="1">Belongs to the sigma-70 factor family. ECF subfamily.</text>
</comment>
<dbReference type="Pfam" id="PF04542">
    <property type="entry name" value="Sigma70_r2"/>
    <property type="match status" value="1"/>
</dbReference>
<dbReference type="SUPFAM" id="SSF88946">
    <property type="entry name" value="Sigma2 domain of RNA polymerase sigma factors"/>
    <property type="match status" value="1"/>
</dbReference>
<comment type="caution">
    <text evidence="7">The sequence shown here is derived from an EMBL/GenBank/DDBJ whole genome shotgun (WGS) entry which is preliminary data.</text>
</comment>
<dbReference type="InterPro" id="IPR036388">
    <property type="entry name" value="WH-like_DNA-bd_sf"/>
</dbReference>
<name>A0ABW8TT94_9CLOT</name>
<dbReference type="NCBIfam" id="TIGR02937">
    <property type="entry name" value="sigma70-ECF"/>
    <property type="match status" value="1"/>
</dbReference>
<evidence type="ECO:0000256" key="4">
    <source>
        <dbReference type="ARBA" id="ARBA00023163"/>
    </source>
</evidence>
<dbReference type="PANTHER" id="PTHR43133:SF51">
    <property type="entry name" value="RNA POLYMERASE SIGMA FACTOR"/>
    <property type="match status" value="1"/>
</dbReference>
<dbReference type="Gene3D" id="1.10.1740.10">
    <property type="match status" value="1"/>
</dbReference>
<keyword evidence="3" id="KW-0731">Sigma factor</keyword>
<keyword evidence="8" id="KW-1185">Reference proteome</keyword>
<evidence type="ECO:0000259" key="5">
    <source>
        <dbReference type="Pfam" id="PF04542"/>
    </source>
</evidence>